<reference evidence="1 2" key="1">
    <citation type="submission" date="2023-11" db="EMBL/GenBank/DDBJ databases">
        <authorList>
            <person name="Cook R."/>
            <person name="Crisci M."/>
            <person name="Pye H."/>
            <person name="Adriaenssens E."/>
            <person name="Santini J."/>
        </authorList>
    </citation>
    <scope>NUCLEOTIDE SEQUENCE [LARGE SCALE GENOMIC DNA]</scope>
    <source>
        <strain evidence="1">Lak_Megaphage_RVC_AP3_GC26</strain>
    </source>
</reference>
<protein>
    <submittedName>
        <fullName evidence="1">Uncharacterized protein</fullName>
    </submittedName>
</protein>
<accession>A0ABZ0Z317</accession>
<evidence type="ECO:0000313" key="2">
    <source>
        <dbReference type="Proteomes" id="UP001348805"/>
    </source>
</evidence>
<keyword evidence="2" id="KW-1185">Reference proteome</keyword>
<organism evidence="1 2">
    <name type="scientific">phage Lak_Megaphage_RVC_AP3_GC26</name>
    <dbReference type="NCBI Taxonomy" id="3109225"/>
    <lineage>
        <taxon>Viruses</taxon>
        <taxon>Duplodnaviria</taxon>
        <taxon>Heunggongvirae</taxon>
        <taxon>Uroviricota</taxon>
        <taxon>Caudoviricetes</taxon>
        <taxon>Caudoviricetes code 15 clade</taxon>
    </lineage>
</organism>
<dbReference type="Proteomes" id="UP001348805">
    <property type="component" value="Segment"/>
</dbReference>
<evidence type="ECO:0000313" key="1">
    <source>
        <dbReference type="EMBL" id="WQJ51384.1"/>
    </source>
</evidence>
<proteinExistence type="predicted"/>
<name>A0ABZ0Z317_9CAUD</name>
<sequence length="52" mass="6493">MDISTQQINNHFTFEEEIFMNDCFYHEIESLDDKELEERYKEYCNLLSEMNY</sequence>
<dbReference type="EMBL" id="OR769219">
    <property type="protein sequence ID" value="WQJ51384.1"/>
    <property type="molecule type" value="Genomic_DNA"/>
</dbReference>